<protein>
    <submittedName>
        <fullName evidence="7">Sigma-70 family RNA polymerase sigma factor</fullName>
    </submittedName>
</protein>
<evidence type="ECO:0000259" key="5">
    <source>
        <dbReference type="Pfam" id="PF04542"/>
    </source>
</evidence>
<keyword evidence="8" id="KW-1185">Reference proteome</keyword>
<name>A0A4Q1D6Z6_9BACT</name>
<evidence type="ECO:0000256" key="3">
    <source>
        <dbReference type="ARBA" id="ARBA00023082"/>
    </source>
</evidence>
<dbReference type="AlphaFoldDB" id="A0A4Q1D6Z6"/>
<dbReference type="Gene3D" id="1.10.10.10">
    <property type="entry name" value="Winged helix-like DNA-binding domain superfamily/Winged helix DNA-binding domain"/>
    <property type="match status" value="1"/>
</dbReference>
<dbReference type="Proteomes" id="UP000290545">
    <property type="component" value="Unassembled WGS sequence"/>
</dbReference>
<dbReference type="InterPro" id="IPR013249">
    <property type="entry name" value="RNA_pol_sigma70_r4_t2"/>
</dbReference>
<dbReference type="GO" id="GO:0016987">
    <property type="term" value="F:sigma factor activity"/>
    <property type="evidence" value="ECO:0007669"/>
    <property type="project" value="UniProtKB-KW"/>
</dbReference>
<dbReference type="InterPro" id="IPR014284">
    <property type="entry name" value="RNA_pol_sigma-70_dom"/>
</dbReference>
<dbReference type="NCBIfam" id="TIGR02937">
    <property type="entry name" value="sigma70-ECF"/>
    <property type="match status" value="1"/>
</dbReference>
<evidence type="ECO:0000259" key="6">
    <source>
        <dbReference type="Pfam" id="PF08281"/>
    </source>
</evidence>
<dbReference type="PANTHER" id="PTHR43133:SF46">
    <property type="entry name" value="RNA POLYMERASE SIGMA-70 FACTOR ECF SUBFAMILY"/>
    <property type="match status" value="1"/>
</dbReference>
<reference evidence="7 8" key="1">
    <citation type="submission" date="2019-01" db="EMBL/GenBank/DDBJ databases">
        <title>Filimonas sp. strain TTM-71.</title>
        <authorList>
            <person name="Chen W.-M."/>
        </authorList>
    </citation>
    <scope>NUCLEOTIDE SEQUENCE [LARGE SCALE GENOMIC DNA]</scope>
    <source>
        <strain evidence="7 8">TTM-71</strain>
    </source>
</reference>
<feature type="domain" description="RNA polymerase sigma factor 70 region 4 type 2" evidence="6">
    <location>
        <begin position="135"/>
        <end position="186"/>
    </location>
</feature>
<gene>
    <name evidence="7" type="ORF">ESB13_16570</name>
</gene>
<dbReference type="SUPFAM" id="SSF88659">
    <property type="entry name" value="Sigma3 and sigma4 domains of RNA polymerase sigma factors"/>
    <property type="match status" value="1"/>
</dbReference>
<dbReference type="GO" id="GO:0003677">
    <property type="term" value="F:DNA binding"/>
    <property type="evidence" value="ECO:0007669"/>
    <property type="project" value="InterPro"/>
</dbReference>
<dbReference type="Gene3D" id="1.10.1740.10">
    <property type="match status" value="1"/>
</dbReference>
<dbReference type="InterPro" id="IPR013325">
    <property type="entry name" value="RNA_pol_sigma_r2"/>
</dbReference>
<dbReference type="InterPro" id="IPR039425">
    <property type="entry name" value="RNA_pol_sigma-70-like"/>
</dbReference>
<dbReference type="InterPro" id="IPR013324">
    <property type="entry name" value="RNA_pol_sigma_r3/r4-like"/>
</dbReference>
<comment type="caution">
    <text evidence="7">The sequence shown here is derived from an EMBL/GenBank/DDBJ whole genome shotgun (WGS) entry which is preliminary data.</text>
</comment>
<keyword evidence="2" id="KW-0805">Transcription regulation</keyword>
<dbReference type="PANTHER" id="PTHR43133">
    <property type="entry name" value="RNA POLYMERASE ECF-TYPE SIGMA FACTO"/>
    <property type="match status" value="1"/>
</dbReference>
<dbReference type="EMBL" id="SDHZ01000002">
    <property type="protein sequence ID" value="RXK83693.1"/>
    <property type="molecule type" value="Genomic_DNA"/>
</dbReference>
<accession>A0A4Q1D6Z6</accession>
<dbReference type="GO" id="GO:0006352">
    <property type="term" value="P:DNA-templated transcription initiation"/>
    <property type="evidence" value="ECO:0007669"/>
    <property type="project" value="InterPro"/>
</dbReference>
<dbReference type="Pfam" id="PF04542">
    <property type="entry name" value="Sigma70_r2"/>
    <property type="match status" value="1"/>
</dbReference>
<evidence type="ECO:0000256" key="4">
    <source>
        <dbReference type="ARBA" id="ARBA00023163"/>
    </source>
</evidence>
<dbReference type="OrthoDB" id="9150024at2"/>
<evidence type="ECO:0000313" key="8">
    <source>
        <dbReference type="Proteomes" id="UP000290545"/>
    </source>
</evidence>
<dbReference type="Pfam" id="PF08281">
    <property type="entry name" value="Sigma70_r4_2"/>
    <property type="match status" value="1"/>
</dbReference>
<evidence type="ECO:0000313" key="7">
    <source>
        <dbReference type="EMBL" id="RXK83693.1"/>
    </source>
</evidence>
<sequence>MPGPLILEYYNMNLRRSEIEIWDAFVEGHKADFEYLYNTYYAHLLAYAGKFLDDPVLVQECIQDLFVKLWHNRSNLGRPASVKHYLLKSLRNLAYNKLSARQRIRHIGGIEEFDSFNLVFDDPRSLTAAQPLSAALQHKINGLTPRQKEIIYLFYVEDLSYDEIAEILDMNKGGAYKLLYRALESLRLQFFLKKRNPVG</sequence>
<keyword evidence="4" id="KW-0804">Transcription</keyword>
<comment type="similarity">
    <text evidence="1">Belongs to the sigma-70 factor family. ECF subfamily.</text>
</comment>
<feature type="domain" description="RNA polymerase sigma-70 region 2" evidence="5">
    <location>
        <begin position="36"/>
        <end position="103"/>
    </location>
</feature>
<dbReference type="InterPro" id="IPR007627">
    <property type="entry name" value="RNA_pol_sigma70_r2"/>
</dbReference>
<organism evidence="7 8">
    <name type="scientific">Filimonas effusa</name>
    <dbReference type="NCBI Taxonomy" id="2508721"/>
    <lineage>
        <taxon>Bacteria</taxon>
        <taxon>Pseudomonadati</taxon>
        <taxon>Bacteroidota</taxon>
        <taxon>Chitinophagia</taxon>
        <taxon>Chitinophagales</taxon>
        <taxon>Chitinophagaceae</taxon>
        <taxon>Filimonas</taxon>
    </lineage>
</organism>
<dbReference type="InterPro" id="IPR036388">
    <property type="entry name" value="WH-like_DNA-bd_sf"/>
</dbReference>
<proteinExistence type="inferred from homology"/>
<dbReference type="CDD" id="cd06171">
    <property type="entry name" value="Sigma70_r4"/>
    <property type="match status" value="1"/>
</dbReference>
<keyword evidence="3" id="KW-0731">Sigma factor</keyword>
<evidence type="ECO:0000256" key="1">
    <source>
        <dbReference type="ARBA" id="ARBA00010641"/>
    </source>
</evidence>
<dbReference type="SUPFAM" id="SSF88946">
    <property type="entry name" value="Sigma2 domain of RNA polymerase sigma factors"/>
    <property type="match status" value="1"/>
</dbReference>
<evidence type="ECO:0000256" key="2">
    <source>
        <dbReference type="ARBA" id="ARBA00023015"/>
    </source>
</evidence>